<accession>A0AB74FFW8</accession>
<dbReference type="Proteomes" id="UP000184831">
    <property type="component" value="Unassembled WGS sequence"/>
</dbReference>
<dbReference type="EMBL" id="FSQE01000007">
    <property type="protein sequence ID" value="SIN24916.1"/>
    <property type="molecule type" value="Genomic_DNA"/>
</dbReference>
<name>A0AB74FFW8_9MYCO</name>
<proteinExistence type="predicted"/>
<evidence type="ECO:0000313" key="2">
    <source>
        <dbReference type="Proteomes" id="UP000184831"/>
    </source>
</evidence>
<dbReference type="AlphaFoldDB" id="A0AB74FFW8"/>
<protein>
    <submittedName>
        <fullName evidence="1">Uncharacterized protein</fullName>
    </submittedName>
</protein>
<comment type="caution">
    <text evidence="1">The sequence shown here is derived from an EMBL/GenBank/DDBJ whole genome shotgun (WGS) entry which is preliminary data.</text>
</comment>
<sequence>MSRSATINNFDEEPAIEPTIQICWNVTPLVWGKLSGDGISHF</sequence>
<gene>
    <name evidence="1" type="ORF">SAMEA2152244_03618</name>
</gene>
<organism evidence="1 2">
    <name type="scientific">Mycobacteroides abscessus subsp. abscessus</name>
    <dbReference type="NCBI Taxonomy" id="1185650"/>
    <lineage>
        <taxon>Bacteria</taxon>
        <taxon>Bacillati</taxon>
        <taxon>Actinomycetota</taxon>
        <taxon>Actinomycetes</taxon>
        <taxon>Mycobacteriales</taxon>
        <taxon>Mycobacteriaceae</taxon>
        <taxon>Mycobacteroides</taxon>
        <taxon>Mycobacteroides abscessus</taxon>
    </lineage>
</organism>
<evidence type="ECO:0000313" key="1">
    <source>
        <dbReference type="EMBL" id="SIN24916.1"/>
    </source>
</evidence>
<reference evidence="1 2" key="1">
    <citation type="submission" date="2016-11" db="EMBL/GenBank/DDBJ databases">
        <authorList>
            <consortium name="Pathogen Informatics"/>
        </authorList>
    </citation>
    <scope>NUCLEOTIDE SEQUENCE [LARGE SCALE GENOMIC DNA]</scope>
    <source>
        <strain evidence="1 2">696</strain>
    </source>
</reference>